<dbReference type="GeneID" id="67154435"/>
<feature type="transmembrane region" description="Helical" evidence="1">
    <location>
        <begin position="45"/>
        <end position="61"/>
    </location>
</feature>
<keyword evidence="1" id="KW-0472">Membrane</keyword>
<accession>A0A7U0KSR1</accession>
<feature type="transmembrane region" description="Helical" evidence="1">
    <location>
        <begin position="6"/>
        <end position="24"/>
    </location>
</feature>
<dbReference type="AlphaFoldDB" id="A0A7U0KSR1"/>
<sequence>MNSNKFLFLQLIWFISCTLLLILGTQRRSIQKYGFMEIEFEFYDKILFSFASIYALTTVLLS</sequence>
<reference evidence="2" key="1">
    <citation type="journal article" date="2021" name="J. Phycol.">
        <title>Olisthodiscus represents a new class of Ochrophyta.</title>
        <authorList>
            <person name="Barcyte D."/>
            <person name="Eikrem W."/>
            <person name="Engesmo A."/>
            <person name="Seoane S."/>
            <person name="Wohlmann J."/>
            <person name="Horak A."/>
            <person name="Yurchenko T."/>
            <person name="Elias M."/>
        </authorList>
    </citation>
    <scope>NUCLEOTIDE SEQUENCE</scope>
    <source>
        <strain evidence="2">K-0444</strain>
    </source>
</reference>
<dbReference type="GeneID" id="67154371"/>
<evidence type="ECO:0000256" key="1">
    <source>
        <dbReference type="SAM" id="Phobius"/>
    </source>
</evidence>
<dbReference type="PROSITE" id="PS51257">
    <property type="entry name" value="PROKAR_LIPOPROTEIN"/>
    <property type="match status" value="1"/>
</dbReference>
<evidence type="ECO:0000313" key="2">
    <source>
        <dbReference type="EMBL" id="QQW50496.1"/>
    </source>
</evidence>
<dbReference type="RefSeq" id="YP_010152835.1">
    <property type="nucleotide sequence ID" value="NC_057170.1"/>
</dbReference>
<keyword evidence="1" id="KW-0812">Transmembrane</keyword>
<dbReference type="RefSeq" id="YP_010152795.1">
    <property type="nucleotide sequence ID" value="NC_057170.1"/>
</dbReference>
<organism evidence="2">
    <name type="scientific">Olisthodiscus luteus</name>
    <name type="common">Marine phytoflagellate</name>
    <dbReference type="NCBI Taxonomy" id="83000"/>
    <lineage>
        <taxon>Eukaryota</taxon>
        <taxon>Sar</taxon>
        <taxon>Stramenopiles</taxon>
        <taxon>Ochrophyta</taxon>
        <taxon>Olisthodiscophyceae</taxon>
        <taxon>Olisthodiscaceae</taxon>
        <taxon>Olisthodiscus</taxon>
    </lineage>
</organism>
<proteinExistence type="predicted"/>
<dbReference type="EMBL" id="MT859097">
    <property type="protein sequence ID" value="QQW50496.1"/>
    <property type="molecule type" value="Genomic_DNA"/>
</dbReference>
<keyword evidence="2" id="KW-0934">Plastid</keyword>
<name>A0A7U0KSR1_OLILU</name>
<gene>
    <name evidence="2" type="primary">secG</name>
</gene>
<geneLocation type="plastid" evidence="2"/>
<protein>
    <submittedName>
        <fullName evidence="2">Preprotein translocase SecG subunit</fullName>
    </submittedName>
</protein>
<keyword evidence="1" id="KW-1133">Transmembrane helix</keyword>
<dbReference type="EMBL" id="MT859097">
    <property type="protein sequence ID" value="QQW50456.1"/>
    <property type="molecule type" value="Genomic_DNA"/>
</dbReference>